<keyword evidence="2" id="KW-0479">Metal-binding</keyword>
<keyword evidence="8" id="KW-0539">Nucleus</keyword>
<evidence type="ECO:0000256" key="7">
    <source>
        <dbReference type="ARBA" id="ARBA00023163"/>
    </source>
</evidence>
<name>A0A6L2QAA3_COPFO</name>
<dbReference type="GO" id="GO:0000978">
    <property type="term" value="F:RNA polymerase II cis-regulatory region sequence-specific DNA binding"/>
    <property type="evidence" value="ECO:0007669"/>
    <property type="project" value="TreeGrafter"/>
</dbReference>
<dbReference type="FunFam" id="3.30.160.60:FF:000624">
    <property type="entry name" value="zinc finger protein 697"/>
    <property type="match status" value="1"/>
</dbReference>
<evidence type="ECO:0000256" key="8">
    <source>
        <dbReference type="ARBA" id="ARBA00023242"/>
    </source>
</evidence>
<dbReference type="PROSITE" id="PS50157">
    <property type="entry name" value="ZINC_FINGER_C2H2_2"/>
    <property type="match status" value="6"/>
</dbReference>
<feature type="domain" description="C2H2-type" evidence="10">
    <location>
        <begin position="135"/>
        <end position="157"/>
    </location>
</feature>
<proteinExistence type="predicted"/>
<feature type="domain" description="C2H2-type" evidence="10">
    <location>
        <begin position="217"/>
        <end position="244"/>
    </location>
</feature>
<dbReference type="GO" id="GO:0005654">
    <property type="term" value="C:nucleoplasm"/>
    <property type="evidence" value="ECO:0007669"/>
    <property type="project" value="TreeGrafter"/>
</dbReference>
<comment type="subcellular location">
    <subcellularLocation>
        <location evidence="1">Nucleus</location>
    </subcellularLocation>
</comment>
<evidence type="ECO:0000256" key="5">
    <source>
        <dbReference type="ARBA" id="ARBA00022833"/>
    </source>
</evidence>
<dbReference type="InParanoid" id="A0A6L2QAA3"/>
<keyword evidence="3" id="KW-0677">Repeat</keyword>
<dbReference type="GO" id="GO:0008270">
    <property type="term" value="F:zinc ion binding"/>
    <property type="evidence" value="ECO:0007669"/>
    <property type="project" value="UniProtKB-KW"/>
</dbReference>
<keyword evidence="5" id="KW-0862">Zinc</keyword>
<evidence type="ECO:0000313" key="11">
    <source>
        <dbReference type="EMBL" id="GFG39868.1"/>
    </source>
</evidence>
<dbReference type="Pfam" id="PF00096">
    <property type="entry name" value="zf-C2H2"/>
    <property type="match status" value="2"/>
</dbReference>
<dbReference type="PANTHER" id="PTHR24399:SF23">
    <property type="entry name" value="C2H2-TYPE DOMAIN-CONTAINING PROTEIN"/>
    <property type="match status" value="1"/>
</dbReference>
<evidence type="ECO:0000256" key="1">
    <source>
        <dbReference type="ARBA" id="ARBA00004123"/>
    </source>
</evidence>
<feature type="domain" description="C2H2-type" evidence="10">
    <location>
        <begin position="245"/>
        <end position="272"/>
    </location>
</feature>
<dbReference type="SUPFAM" id="SSF57667">
    <property type="entry name" value="beta-beta-alpha zinc fingers"/>
    <property type="match status" value="4"/>
</dbReference>
<accession>A0A6L2QAA3</accession>
<keyword evidence="6" id="KW-0805">Transcription regulation</keyword>
<evidence type="ECO:0000256" key="9">
    <source>
        <dbReference type="PROSITE-ProRule" id="PRU00042"/>
    </source>
</evidence>
<gene>
    <name evidence="11" type="ORF">Cfor_08848</name>
</gene>
<feature type="domain" description="C2H2-type" evidence="10">
    <location>
        <begin position="190"/>
        <end position="212"/>
    </location>
</feature>
<keyword evidence="12" id="KW-1185">Reference proteome</keyword>
<feature type="domain" description="C2H2-type" evidence="10">
    <location>
        <begin position="162"/>
        <end position="189"/>
    </location>
</feature>
<evidence type="ECO:0000313" key="12">
    <source>
        <dbReference type="Proteomes" id="UP000502823"/>
    </source>
</evidence>
<dbReference type="Gene3D" id="3.30.160.60">
    <property type="entry name" value="Classic Zinc Finger"/>
    <property type="match status" value="4"/>
</dbReference>
<evidence type="ECO:0000256" key="4">
    <source>
        <dbReference type="ARBA" id="ARBA00022771"/>
    </source>
</evidence>
<dbReference type="SMART" id="SM00355">
    <property type="entry name" value="ZnF_C2H2"/>
    <property type="match status" value="6"/>
</dbReference>
<dbReference type="GO" id="GO:0001227">
    <property type="term" value="F:DNA-binding transcription repressor activity, RNA polymerase II-specific"/>
    <property type="evidence" value="ECO:0007669"/>
    <property type="project" value="TreeGrafter"/>
</dbReference>
<reference evidence="12" key="1">
    <citation type="submission" date="2020-01" db="EMBL/GenBank/DDBJ databases">
        <title>Draft genome sequence of the Termite Coptotermes fromosanus.</title>
        <authorList>
            <person name="Itakura S."/>
            <person name="Yosikawa Y."/>
            <person name="Umezawa K."/>
        </authorList>
    </citation>
    <scope>NUCLEOTIDE SEQUENCE [LARGE SCALE GENOMIC DNA]</scope>
</reference>
<sequence>MCNKIKADFIEANNKLQEYFRFTKSSGIQFLDLQPVVSAHQTSNEVPEVQSVPEVVKPLVSEFDVQSVSQGKEIILNSIDKLSINVEEYIISHTDNEANFHGNLAQNKSDPAGNTSNACNTKVEKVETRKKRYKYVCGECEQMFTIKGALCKHKRTHFKVVFGCGYCNKEFTQRCQLNYHRCIHTKELPFMCEICGKCFRTSMNLDSHKYVHKPPSYTCQICSKKFNSSICLAHYKKVHSTDMQLMCEVCGKMIYTFFNLKVHFHRHTGEKPFCCTACGKCFAAGARLRRHSLIHADRKF</sequence>
<dbReference type="PROSITE" id="PS00028">
    <property type="entry name" value="ZINC_FINGER_C2H2_1"/>
    <property type="match status" value="5"/>
</dbReference>
<comment type="caution">
    <text evidence="11">The sequence shown here is derived from an EMBL/GenBank/DDBJ whole genome shotgun (WGS) entry which is preliminary data.</text>
</comment>
<dbReference type="InterPro" id="IPR013087">
    <property type="entry name" value="Znf_C2H2_type"/>
</dbReference>
<dbReference type="Proteomes" id="UP000502823">
    <property type="component" value="Unassembled WGS sequence"/>
</dbReference>
<organism evidence="11 12">
    <name type="scientific">Coptotermes formosanus</name>
    <name type="common">Formosan subterranean termite</name>
    <dbReference type="NCBI Taxonomy" id="36987"/>
    <lineage>
        <taxon>Eukaryota</taxon>
        <taxon>Metazoa</taxon>
        <taxon>Ecdysozoa</taxon>
        <taxon>Arthropoda</taxon>
        <taxon>Hexapoda</taxon>
        <taxon>Insecta</taxon>
        <taxon>Pterygota</taxon>
        <taxon>Neoptera</taxon>
        <taxon>Polyneoptera</taxon>
        <taxon>Dictyoptera</taxon>
        <taxon>Blattodea</taxon>
        <taxon>Blattoidea</taxon>
        <taxon>Termitoidae</taxon>
        <taxon>Rhinotermitidae</taxon>
        <taxon>Coptotermes</taxon>
    </lineage>
</organism>
<evidence type="ECO:0000259" key="10">
    <source>
        <dbReference type="PROSITE" id="PS50157"/>
    </source>
</evidence>
<feature type="domain" description="C2H2-type" evidence="10">
    <location>
        <begin position="273"/>
        <end position="300"/>
    </location>
</feature>
<dbReference type="OrthoDB" id="1405595at2759"/>
<dbReference type="InterPro" id="IPR036236">
    <property type="entry name" value="Znf_C2H2_sf"/>
</dbReference>
<protein>
    <recommendedName>
        <fullName evidence="10">C2H2-type domain-containing protein</fullName>
    </recommendedName>
</protein>
<keyword evidence="7" id="KW-0804">Transcription</keyword>
<dbReference type="EMBL" id="BLKM01001253">
    <property type="protein sequence ID" value="GFG39868.1"/>
    <property type="molecule type" value="Genomic_DNA"/>
</dbReference>
<keyword evidence="4 9" id="KW-0863">Zinc-finger</keyword>
<evidence type="ECO:0000256" key="6">
    <source>
        <dbReference type="ARBA" id="ARBA00023015"/>
    </source>
</evidence>
<dbReference type="AlphaFoldDB" id="A0A6L2QAA3"/>
<evidence type="ECO:0000256" key="2">
    <source>
        <dbReference type="ARBA" id="ARBA00022723"/>
    </source>
</evidence>
<dbReference type="PANTHER" id="PTHR24399">
    <property type="entry name" value="ZINC FINGER AND BTB DOMAIN-CONTAINING"/>
    <property type="match status" value="1"/>
</dbReference>
<dbReference type="FunFam" id="3.30.160.60:FF:001289">
    <property type="entry name" value="Zinc finger protein 574"/>
    <property type="match status" value="1"/>
</dbReference>
<evidence type="ECO:0000256" key="3">
    <source>
        <dbReference type="ARBA" id="ARBA00022737"/>
    </source>
</evidence>